<dbReference type="SUPFAM" id="SSF48403">
    <property type="entry name" value="Ankyrin repeat"/>
    <property type="match status" value="1"/>
</dbReference>
<dbReference type="SMART" id="SM00248">
    <property type="entry name" value="ANK"/>
    <property type="match status" value="3"/>
</dbReference>
<feature type="transmembrane region" description="Helical" evidence="2">
    <location>
        <begin position="696"/>
        <end position="723"/>
    </location>
</feature>
<dbReference type="Proteomes" id="UP001633002">
    <property type="component" value="Unassembled WGS sequence"/>
</dbReference>
<name>A0ABD3I173_9MARC</name>
<feature type="compositionally biased region" description="Basic and acidic residues" evidence="1">
    <location>
        <begin position="86"/>
        <end position="97"/>
    </location>
</feature>
<evidence type="ECO:0000313" key="5">
    <source>
        <dbReference type="Proteomes" id="UP001633002"/>
    </source>
</evidence>
<evidence type="ECO:0000259" key="3">
    <source>
        <dbReference type="Pfam" id="PF13962"/>
    </source>
</evidence>
<dbReference type="AlphaFoldDB" id="A0ABD3I173"/>
<keyword evidence="5" id="KW-1185">Reference proteome</keyword>
<gene>
    <name evidence="4" type="ORF">R1sor_011519</name>
</gene>
<proteinExistence type="predicted"/>
<keyword evidence="2" id="KW-0472">Membrane</keyword>
<evidence type="ECO:0000256" key="1">
    <source>
        <dbReference type="SAM" id="MobiDB-lite"/>
    </source>
</evidence>
<feature type="domain" description="PGG" evidence="3">
    <location>
        <begin position="569"/>
        <end position="682"/>
    </location>
</feature>
<dbReference type="Gene3D" id="1.25.40.20">
    <property type="entry name" value="Ankyrin repeat-containing domain"/>
    <property type="match status" value="1"/>
</dbReference>
<feature type="transmembrane region" description="Helical" evidence="2">
    <location>
        <begin position="616"/>
        <end position="637"/>
    </location>
</feature>
<feature type="transmembrane region" description="Helical" evidence="2">
    <location>
        <begin position="658"/>
        <end position="684"/>
    </location>
</feature>
<reference evidence="4 5" key="1">
    <citation type="submission" date="2024-09" db="EMBL/GenBank/DDBJ databases">
        <title>Chromosome-scale assembly of Riccia sorocarpa.</title>
        <authorList>
            <person name="Paukszto L."/>
        </authorList>
    </citation>
    <scope>NUCLEOTIDE SEQUENCE [LARGE SCALE GENOMIC DNA]</scope>
    <source>
        <strain evidence="4">LP-2024</strain>
        <tissue evidence="4">Aerial parts of the thallus</tissue>
    </source>
</reference>
<dbReference type="PANTHER" id="PTHR24177:SF468">
    <property type="entry name" value="PGG DOMAIN-CONTAINING PROTEIN"/>
    <property type="match status" value="1"/>
</dbReference>
<dbReference type="InterPro" id="IPR026961">
    <property type="entry name" value="PGG_dom"/>
</dbReference>
<dbReference type="EMBL" id="JBJQOH010000002">
    <property type="protein sequence ID" value="KAL3697443.1"/>
    <property type="molecule type" value="Genomic_DNA"/>
</dbReference>
<dbReference type="Pfam" id="PF13962">
    <property type="entry name" value="PGG"/>
    <property type="match status" value="1"/>
</dbReference>
<feature type="region of interest" description="Disordered" evidence="1">
    <location>
        <begin position="32"/>
        <end position="97"/>
    </location>
</feature>
<keyword evidence="2" id="KW-0812">Transmembrane</keyword>
<protein>
    <recommendedName>
        <fullName evidence="3">PGG domain-containing protein</fullName>
    </recommendedName>
</protein>
<keyword evidence="2" id="KW-1133">Transmembrane helix</keyword>
<organism evidence="4 5">
    <name type="scientific">Riccia sorocarpa</name>
    <dbReference type="NCBI Taxonomy" id="122646"/>
    <lineage>
        <taxon>Eukaryota</taxon>
        <taxon>Viridiplantae</taxon>
        <taxon>Streptophyta</taxon>
        <taxon>Embryophyta</taxon>
        <taxon>Marchantiophyta</taxon>
        <taxon>Marchantiopsida</taxon>
        <taxon>Marchantiidae</taxon>
        <taxon>Marchantiales</taxon>
        <taxon>Ricciaceae</taxon>
        <taxon>Riccia</taxon>
    </lineage>
</organism>
<accession>A0ABD3I173</accession>
<comment type="caution">
    <text evidence="4">The sequence shown here is derived from an EMBL/GenBank/DDBJ whole genome shotgun (WGS) entry which is preliminary data.</text>
</comment>
<dbReference type="PANTHER" id="PTHR24177">
    <property type="entry name" value="CASKIN"/>
    <property type="match status" value="1"/>
</dbReference>
<sequence length="739" mass="83724">MAEIQCHHAINSALASFIWDVRLPLGNDHPYRSYTTPSDEKIPGDPQVPPGSDHDGSQVPPGSDNEGSQVPLGSDNENSQVPPGSDNDHEERPEETLRGYVRKRLGFSFFKYLMDITDTRRTAFHDGLIIALRRANLKAIYRPHEVPSPIYNLFVDVHKVDDSTLHSPADDHLRTQFDVCFNTRDGSGRTLFHIFLASDLEIPDPASVYSFELTIWGRFYPRFNWNVLWDYSYYTSRPWYFNQKSWSRDVKSVYEGNGLLGLHGWDVWQRCCSALPLSAEKIVLTSAHISDSERRNRLQWLLDGKRQHLSPTVLFPRFQAQTGVITECKMLTSLQYAVLVGDTATVELLAKDNRIYDPTRIHNESKDDRKDTADALFKAYDPSEHSMEEWDLFIEMYHTLVDFKIESSLHLAAQQGDPEMLRAILDTGKFNPHYEGDGNTILHSAVRCLESIPVSVLMLQDFVDIPKVRTHMFSKLSEADGKDGTTKYVDKRPCQCSVKMEQQKEKALDVESGRQGCVNYLLQVGLDVWQADVHNRIADPGPHASRGYKTWWYDKLVQETQDQKANFGAAANALSVTAALVATASYVGPLQPPLGLNFVDDDQNLKMLVDIVPVRIFIICNNLAFFFALMAIMFSLTPALPMTRESMLEELKRMRRSITLGLIALIISISTILIAFASAIIAVIPNKGSWNHGWLTMSTLVIGGPMCLLVLFLCCIRAVRLLFHNNMAVRRFYKRAVFI</sequence>
<dbReference type="InterPro" id="IPR002110">
    <property type="entry name" value="Ankyrin_rpt"/>
</dbReference>
<evidence type="ECO:0000256" key="2">
    <source>
        <dbReference type="SAM" id="Phobius"/>
    </source>
</evidence>
<evidence type="ECO:0000313" key="4">
    <source>
        <dbReference type="EMBL" id="KAL3697443.1"/>
    </source>
</evidence>
<dbReference type="InterPro" id="IPR036770">
    <property type="entry name" value="Ankyrin_rpt-contain_sf"/>
</dbReference>